<dbReference type="AlphaFoldDB" id="A0A067QMG7"/>
<sequence>MSEILAVPINSVMTLWCYKPQDAAFEFCVNCRLTNTSCNKTGSLEFSITAYFFCGMELQLAAGVRNPTKQLFYLY</sequence>
<dbReference type="EMBL" id="KK853167">
    <property type="protein sequence ID" value="KDR10382.1"/>
    <property type="molecule type" value="Genomic_DNA"/>
</dbReference>
<accession>A0A067QMG7</accession>
<protein>
    <submittedName>
        <fullName evidence="1">Uncharacterized protein</fullName>
    </submittedName>
</protein>
<evidence type="ECO:0000313" key="1">
    <source>
        <dbReference type="EMBL" id="KDR10382.1"/>
    </source>
</evidence>
<organism evidence="1 2">
    <name type="scientific">Zootermopsis nevadensis</name>
    <name type="common">Dampwood termite</name>
    <dbReference type="NCBI Taxonomy" id="136037"/>
    <lineage>
        <taxon>Eukaryota</taxon>
        <taxon>Metazoa</taxon>
        <taxon>Ecdysozoa</taxon>
        <taxon>Arthropoda</taxon>
        <taxon>Hexapoda</taxon>
        <taxon>Insecta</taxon>
        <taxon>Pterygota</taxon>
        <taxon>Neoptera</taxon>
        <taxon>Polyneoptera</taxon>
        <taxon>Dictyoptera</taxon>
        <taxon>Blattodea</taxon>
        <taxon>Blattoidea</taxon>
        <taxon>Termitoidae</taxon>
        <taxon>Termopsidae</taxon>
        <taxon>Zootermopsis</taxon>
    </lineage>
</organism>
<keyword evidence="2" id="KW-1185">Reference proteome</keyword>
<reference evidence="1 2" key="1">
    <citation type="journal article" date="2014" name="Nat. Commun.">
        <title>Molecular traces of alternative social organization in a termite genome.</title>
        <authorList>
            <person name="Terrapon N."/>
            <person name="Li C."/>
            <person name="Robertson H.M."/>
            <person name="Ji L."/>
            <person name="Meng X."/>
            <person name="Booth W."/>
            <person name="Chen Z."/>
            <person name="Childers C.P."/>
            <person name="Glastad K.M."/>
            <person name="Gokhale K."/>
            <person name="Gowin J."/>
            <person name="Gronenberg W."/>
            <person name="Hermansen R.A."/>
            <person name="Hu H."/>
            <person name="Hunt B.G."/>
            <person name="Huylmans A.K."/>
            <person name="Khalil S.M."/>
            <person name="Mitchell R.D."/>
            <person name="Munoz-Torres M.C."/>
            <person name="Mustard J.A."/>
            <person name="Pan H."/>
            <person name="Reese J.T."/>
            <person name="Scharf M.E."/>
            <person name="Sun F."/>
            <person name="Vogel H."/>
            <person name="Xiao J."/>
            <person name="Yang W."/>
            <person name="Yang Z."/>
            <person name="Yang Z."/>
            <person name="Zhou J."/>
            <person name="Zhu J."/>
            <person name="Brent C.S."/>
            <person name="Elsik C.G."/>
            <person name="Goodisman M.A."/>
            <person name="Liberles D.A."/>
            <person name="Roe R.M."/>
            <person name="Vargo E.L."/>
            <person name="Vilcinskas A."/>
            <person name="Wang J."/>
            <person name="Bornberg-Bauer E."/>
            <person name="Korb J."/>
            <person name="Zhang G."/>
            <person name="Liebig J."/>
        </authorList>
    </citation>
    <scope>NUCLEOTIDE SEQUENCE [LARGE SCALE GENOMIC DNA]</scope>
    <source>
        <tissue evidence="1">Whole organism</tissue>
    </source>
</reference>
<proteinExistence type="predicted"/>
<dbReference type="Proteomes" id="UP000027135">
    <property type="component" value="Unassembled WGS sequence"/>
</dbReference>
<name>A0A067QMG7_ZOONE</name>
<evidence type="ECO:0000313" key="2">
    <source>
        <dbReference type="Proteomes" id="UP000027135"/>
    </source>
</evidence>
<dbReference type="InParanoid" id="A0A067QMG7"/>
<gene>
    <name evidence="1" type="ORF">L798_15753</name>
</gene>